<proteinExistence type="predicted"/>
<gene>
    <name evidence="1" type="ORF">MRATA1EN22A_LOCUS21062</name>
</gene>
<reference evidence="1" key="2">
    <citation type="submission" date="2025-03" db="EMBL/GenBank/DDBJ databases">
        <authorList>
            <consortium name="ELIXIR-Norway"/>
            <consortium name="Elixir Norway"/>
        </authorList>
    </citation>
    <scope>NUCLEOTIDE SEQUENCE</scope>
</reference>
<sequence>MDWLDLLAVRGTLKSLLQHHSSKASILLCSAFFIVQASHPYMTTGKTIALTRRTFVGKVMSLVFNMLSRLVITFASFNFMAAVTICSDFGAQKNKVSHCFHCFPIYLP</sequence>
<accession>A0AC59ZQ62</accession>
<evidence type="ECO:0000313" key="2">
    <source>
        <dbReference type="Proteomes" id="UP001162501"/>
    </source>
</evidence>
<protein>
    <submittedName>
        <fullName evidence="1">Uncharacterized protein</fullName>
    </submittedName>
</protein>
<organism evidence="1 2">
    <name type="scientific">Rangifer tarandus platyrhynchus</name>
    <name type="common">Svalbard reindeer</name>
    <dbReference type="NCBI Taxonomy" id="3082113"/>
    <lineage>
        <taxon>Eukaryota</taxon>
        <taxon>Metazoa</taxon>
        <taxon>Chordata</taxon>
        <taxon>Craniata</taxon>
        <taxon>Vertebrata</taxon>
        <taxon>Euteleostomi</taxon>
        <taxon>Mammalia</taxon>
        <taxon>Eutheria</taxon>
        <taxon>Laurasiatheria</taxon>
        <taxon>Artiodactyla</taxon>
        <taxon>Ruminantia</taxon>
        <taxon>Pecora</taxon>
        <taxon>Cervidae</taxon>
        <taxon>Odocoileinae</taxon>
        <taxon>Rangifer</taxon>
    </lineage>
</organism>
<name>A0AC59ZQ62_RANTA</name>
<reference evidence="1" key="1">
    <citation type="submission" date="2023-05" db="EMBL/GenBank/DDBJ databases">
        <authorList>
            <consortium name="ELIXIR-Norway"/>
        </authorList>
    </citation>
    <scope>NUCLEOTIDE SEQUENCE</scope>
</reference>
<evidence type="ECO:0000313" key="1">
    <source>
        <dbReference type="EMBL" id="CAN0481280.1"/>
    </source>
</evidence>
<dbReference type="Proteomes" id="UP001162501">
    <property type="component" value="Chromosome 32"/>
</dbReference>
<dbReference type="EMBL" id="OX596116">
    <property type="protein sequence ID" value="CAN0481280.1"/>
    <property type="molecule type" value="Genomic_DNA"/>
</dbReference>